<reference evidence="1" key="3">
    <citation type="submission" date="2021-06" db="EMBL/GenBank/DDBJ databases">
        <authorList>
            <person name="Le Roy T."/>
            <person name="Van der Smissen P."/>
            <person name="Delzenne N."/>
            <person name="Muccioli G."/>
            <person name="Collet J.F."/>
            <person name="Cani P.D."/>
        </authorList>
    </citation>
    <scope>NUCLEOTIDE SEQUENCE</scope>
    <source>
        <strain evidence="1">J115</strain>
    </source>
</reference>
<sequence>MNIGDKLCLEPTIPTSAFVTARTGPHPCRVVSINERHHHFTVEFDFPEGSFRETYKEE</sequence>
<dbReference type="KEGG" id="obj:EIO64_18440"/>
<gene>
    <name evidence="2" type="ORF">EIO64_18440</name>
    <name evidence="1" type="ORF">EIO64_18700</name>
</gene>
<evidence type="ECO:0000313" key="3">
    <source>
        <dbReference type="Proteomes" id="UP000298642"/>
    </source>
</evidence>
<protein>
    <submittedName>
        <fullName evidence="1">Uncharacterized protein</fullName>
    </submittedName>
</protein>
<dbReference type="EMBL" id="CP034413">
    <property type="protein sequence ID" value="QQL05826.1"/>
    <property type="molecule type" value="Genomic_DNA"/>
</dbReference>
<keyword evidence="3" id="KW-1185">Reference proteome</keyword>
<organism evidence="1 3">
    <name type="scientific">Dysosmobacter welbionis</name>
    <dbReference type="NCBI Taxonomy" id="2093857"/>
    <lineage>
        <taxon>Bacteria</taxon>
        <taxon>Bacillati</taxon>
        <taxon>Bacillota</taxon>
        <taxon>Clostridia</taxon>
        <taxon>Eubacteriales</taxon>
        <taxon>Oscillospiraceae</taxon>
        <taxon>Dysosmobacter</taxon>
    </lineage>
</organism>
<dbReference type="EMBL" id="CP034413">
    <property type="protein sequence ID" value="QQL05875.1"/>
    <property type="molecule type" value="Genomic_DNA"/>
</dbReference>
<proteinExistence type="predicted"/>
<accession>A0A7T7IFU0</accession>
<dbReference type="KEGG" id="obj:EIO64_18700"/>
<evidence type="ECO:0000313" key="1">
    <source>
        <dbReference type="EMBL" id="QQL05826.1"/>
    </source>
</evidence>
<dbReference type="RefSeq" id="WP_158629732.1">
    <property type="nucleotide sequence ID" value="NZ_CP034413.3"/>
</dbReference>
<reference evidence="1" key="2">
    <citation type="journal article" date="2020" name="Int. J. Syst. Evol. Microbiol.">
        <title>Dysosmobacter welbionis gen. nov., sp. nov., isolated from human faeces and emended description of the genus Oscillibacter.</title>
        <authorList>
            <person name="Le Roy T."/>
            <person name="Van der Smissen P."/>
            <person name="Paquot A."/>
            <person name="Delzenne N."/>
            <person name="Muccioli G.G."/>
            <person name="Collet J.F."/>
            <person name="Cani P.D."/>
        </authorList>
    </citation>
    <scope>NUCLEOTIDE SEQUENCE</scope>
    <source>
        <strain evidence="1">J115</strain>
    </source>
</reference>
<name>A0A7T7IFU0_9FIRM</name>
<reference evidence="3" key="1">
    <citation type="submission" date="2018-12" db="EMBL/GenBank/DDBJ databases">
        <title>Dusodibacter welbiota gen. nov., sp. nov., isolated from human faeces and emended description of the Oscillibacter genus.</title>
        <authorList>
            <person name="Le Roy T."/>
            <person name="Van der Smissen P."/>
            <person name="Delzenne N."/>
            <person name="Muccioli G."/>
            <person name="Collet J.F."/>
            <person name="Cani P.D."/>
        </authorList>
    </citation>
    <scope>NUCLEOTIDE SEQUENCE [LARGE SCALE GENOMIC DNA]</scope>
    <source>
        <strain evidence="3">J115</strain>
    </source>
</reference>
<dbReference type="AlphaFoldDB" id="A0A7T7IFU0"/>
<dbReference type="Proteomes" id="UP000298642">
    <property type="component" value="Chromosome"/>
</dbReference>
<evidence type="ECO:0000313" key="2">
    <source>
        <dbReference type="EMBL" id="QQL05875.1"/>
    </source>
</evidence>